<organism evidence="2 3">
    <name type="scientific">Romanomermis culicivorax</name>
    <name type="common">Nematode worm</name>
    <dbReference type="NCBI Taxonomy" id="13658"/>
    <lineage>
        <taxon>Eukaryota</taxon>
        <taxon>Metazoa</taxon>
        <taxon>Ecdysozoa</taxon>
        <taxon>Nematoda</taxon>
        <taxon>Enoplea</taxon>
        <taxon>Dorylaimia</taxon>
        <taxon>Mermithida</taxon>
        <taxon>Mermithoidea</taxon>
        <taxon>Mermithidae</taxon>
        <taxon>Romanomermis</taxon>
    </lineage>
</organism>
<dbReference type="Proteomes" id="UP000887565">
    <property type="component" value="Unplaced"/>
</dbReference>
<evidence type="ECO:0000313" key="2">
    <source>
        <dbReference type="Proteomes" id="UP000887565"/>
    </source>
</evidence>
<evidence type="ECO:0000256" key="1">
    <source>
        <dbReference type="SAM" id="MobiDB-lite"/>
    </source>
</evidence>
<keyword evidence="2" id="KW-1185">Reference proteome</keyword>
<reference evidence="3" key="1">
    <citation type="submission" date="2022-11" db="UniProtKB">
        <authorList>
            <consortium name="WormBaseParasite"/>
        </authorList>
    </citation>
    <scope>IDENTIFICATION</scope>
</reference>
<dbReference type="GO" id="GO:2001256">
    <property type="term" value="P:regulation of store-operated calcium entry"/>
    <property type="evidence" value="ECO:0007669"/>
    <property type="project" value="InterPro"/>
</dbReference>
<protein>
    <submittedName>
        <fullName evidence="3">Store-operated calcium entry-associated regulatory factor</fullName>
    </submittedName>
</protein>
<accession>A0A915L355</accession>
<evidence type="ECO:0000313" key="3">
    <source>
        <dbReference type="WBParaSite" id="nRc.2.0.1.t44194-RA"/>
    </source>
</evidence>
<dbReference type="AlphaFoldDB" id="A0A915L355"/>
<dbReference type="GO" id="GO:0005789">
    <property type="term" value="C:endoplasmic reticulum membrane"/>
    <property type="evidence" value="ECO:0007669"/>
    <property type="project" value="InterPro"/>
</dbReference>
<feature type="region of interest" description="Disordered" evidence="1">
    <location>
        <begin position="55"/>
        <end position="88"/>
    </location>
</feature>
<name>A0A915L355_ROMCU</name>
<proteinExistence type="predicted"/>
<sequence length="88" mass="8959">CSGSSTFGSGYSTSRPGAGPGFWTGLGTGGLLGYLFGNRGGNSYYGRQYYDSPGPSHYRSSWASGSSFGGGASTGSRTTSGYGGTRRR</sequence>
<dbReference type="InterPro" id="IPR009567">
    <property type="entry name" value="SARAF"/>
</dbReference>
<dbReference type="WBParaSite" id="nRc.2.0.1.t44194-RA">
    <property type="protein sequence ID" value="nRc.2.0.1.t44194-RA"/>
    <property type="gene ID" value="nRc.2.0.1.g44194"/>
</dbReference>
<dbReference type="Pfam" id="PF06682">
    <property type="entry name" value="SARAF"/>
    <property type="match status" value="1"/>
</dbReference>